<feature type="compositionally biased region" description="Acidic residues" evidence="1">
    <location>
        <begin position="47"/>
        <end position="56"/>
    </location>
</feature>
<dbReference type="EMBL" id="KY884303">
    <property type="protein sequence ID" value="ATN96435.1"/>
    <property type="molecule type" value="Viral_cRNA"/>
</dbReference>
<gene>
    <name evidence="3" type="primary">P</name>
</gene>
<evidence type="ECO:0000313" key="3">
    <source>
        <dbReference type="EMBL" id="ATN96445.1"/>
    </source>
</evidence>
<evidence type="ECO:0000256" key="1">
    <source>
        <dbReference type="SAM" id="MobiDB-lite"/>
    </source>
</evidence>
<evidence type="ECO:0000313" key="2">
    <source>
        <dbReference type="EMBL" id="ATN96435.1"/>
    </source>
</evidence>
<dbReference type="Proteomes" id="UP000501046">
    <property type="component" value="Segment"/>
</dbReference>
<sequence>MASSSDVQFLSGIPDDIHPRSYDLSADGIFSNAEEEEVMEERQAEQDLPDIEEEEPLVEKPAKGEKFVSGTDELVSILKDYSNRKGMGMKKEWVNIMKRRFHEMGGKMLKTHVDFFLLGIQAERNMSVDRDFKDTATRLSDEVNRVSGVGKRMLDAQQKMEREMEQKMKEITAHCKKMEMMVAKVETAVENASRPSSISSWAMGGPSREEEEERDYDKFLSMIGFEDKHIKSATMKKCYPAISDEMYVHVITGEADHADMTNYYRLIMEYAESKVLKKKSVAASRNDPYPGL</sequence>
<keyword evidence="4" id="KW-1185">Reference proteome</keyword>
<reference evidence="3" key="2">
    <citation type="submission" date="2017-04" db="EMBL/GenBank/DDBJ databases">
        <authorList>
            <person name="Afonso C.L."/>
            <person name="Miller P.J."/>
            <person name="Scott M.A."/>
            <person name="Spackman E."/>
            <person name="Goraichik I."/>
            <person name="Dimitrov K.M."/>
            <person name="Suarez D.L."/>
            <person name="Swayne D.E."/>
        </authorList>
    </citation>
    <scope>NUCLEOTIDE SEQUENCE</scope>
</reference>
<proteinExistence type="predicted"/>
<organism evidence="3">
    <name type="scientific">Maize yellow striate virus</name>
    <dbReference type="NCBI Taxonomy" id="1168550"/>
    <lineage>
        <taxon>Viruses</taxon>
        <taxon>Riboviria</taxon>
        <taxon>Orthornavirae</taxon>
        <taxon>Negarnaviricota</taxon>
        <taxon>Haploviricotina</taxon>
        <taxon>Monjiviricetes</taxon>
        <taxon>Mononegavirales</taxon>
        <taxon>Rhabdoviridae</taxon>
        <taxon>Betarhabdovirinae</taxon>
        <taxon>Betacytorhabdovirus</taxon>
        <taxon>Betacytorhabdovirus maysflavostriatis</taxon>
        <taxon>Cytorhabdovirus maysflavostriatis</taxon>
    </lineage>
</organism>
<dbReference type="EMBL" id="KY884672">
    <property type="protein sequence ID" value="ATN96445.1"/>
    <property type="molecule type" value="Viral_cRNA"/>
</dbReference>
<reference evidence="3" key="1">
    <citation type="journal article" date="2017" name="Arch. Virol.">
        <title>Complete genome sequence of maize yellow striate virus, a new cytorhabdovirus infecting maize and wheat crops in Argentina.</title>
        <authorList>
            <person name="Maurino F."/>
            <person name="Dumon A.D."/>
            <person name="Llauger G."/>
            <person name="Alemandri V."/>
            <person name="de Haro L.A."/>
            <person name="Mattio M.F."/>
            <person name="Del Vas M."/>
            <person name="Laguna I.G."/>
            <person name="Gimenez Pecci M.P."/>
        </authorList>
    </citation>
    <scope>NUCLEOTIDE SEQUENCE</scope>
</reference>
<name>A0A2D1GTP8_9RHAB</name>
<evidence type="ECO:0000313" key="4">
    <source>
        <dbReference type="Proteomes" id="UP000501046"/>
    </source>
</evidence>
<protein>
    <submittedName>
        <fullName evidence="2">P protein</fullName>
    </submittedName>
    <submittedName>
        <fullName evidence="3">Phosphoprotein</fullName>
    </submittedName>
</protein>
<accession>A0A2D1GTP8</accession>
<feature type="region of interest" description="Disordered" evidence="1">
    <location>
        <begin position="1"/>
        <end position="58"/>
    </location>
</feature>